<dbReference type="AlphaFoldDB" id="A0A316UC21"/>
<evidence type="ECO:0000313" key="5">
    <source>
        <dbReference type="Proteomes" id="UP000245942"/>
    </source>
</evidence>
<dbReference type="Proteomes" id="UP000245942">
    <property type="component" value="Unassembled WGS sequence"/>
</dbReference>
<dbReference type="Pfam" id="PF06825">
    <property type="entry name" value="HSBP1"/>
    <property type="match status" value="1"/>
</dbReference>
<sequence>MTATRPADSASNTPPTITKDSADDTDLSSKTISSPHELTDWVDGLLDTLQSRFDVMQGQVEERMSEMARRIDTLENSIEELLQGQSGVAQNASEN</sequence>
<dbReference type="GO" id="GO:0070370">
    <property type="term" value="P:cellular heat acclimation"/>
    <property type="evidence" value="ECO:0007669"/>
    <property type="project" value="TreeGrafter"/>
</dbReference>
<evidence type="ECO:0000313" key="4">
    <source>
        <dbReference type="EMBL" id="PWN22418.1"/>
    </source>
</evidence>
<protein>
    <recommendedName>
        <fullName evidence="6">Heat shock factor binding protein 1</fullName>
    </recommendedName>
</protein>
<dbReference type="GeneID" id="37015876"/>
<dbReference type="Gene3D" id="1.20.5.430">
    <property type="match status" value="1"/>
</dbReference>
<name>A0A316UC21_9BASI</name>
<dbReference type="GO" id="GO:0003714">
    <property type="term" value="F:transcription corepressor activity"/>
    <property type="evidence" value="ECO:0007669"/>
    <property type="project" value="InterPro"/>
</dbReference>
<evidence type="ECO:0008006" key="6">
    <source>
        <dbReference type="Google" id="ProtNLM"/>
    </source>
</evidence>
<dbReference type="OrthoDB" id="4159489at2759"/>
<dbReference type="InterPro" id="IPR009643">
    <property type="entry name" value="HS1-bd"/>
</dbReference>
<dbReference type="RefSeq" id="XP_025349578.1">
    <property type="nucleotide sequence ID" value="XM_025494142.1"/>
</dbReference>
<dbReference type="PANTHER" id="PTHR19424">
    <property type="entry name" value="HEAT SHOCK FACTOR BINDING PROTEIN 1"/>
    <property type="match status" value="1"/>
</dbReference>
<accession>A0A316UC21</accession>
<keyword evidence="5" id="KW-1185">Reference proteome</keyword>
<organism evidence="4 5">
    <name type="scientific">Pseudomicrostroma glucosiphilum</name>
    <dbReference type="NCBI Taxonomy" id="1684307"/>
    <lineage>
        <taxon>Eukaryota</taxon>
        <taxon>Fungi</taxon>
        <taxon>Dikarya</taxon>
        <taxon>Basidiomycota</taxon>
        <taxon>Ustilaginomycotina</taxon>
        <taxon>Exobasidiomycetes</taxon>
        <taxon>Microstromatales</taxon>
        <taxon>Microstromatales incertae sedis</taxon>
        <taxon>Pseudomicrostroma</taxon>
    </lineage>
</organism>
<comment type="similarity">
    <text evidence="1">Belongs to the HSBP1 family.</text>
</comment>
<reference evidence="4 5" key="1">
    <citation type="journal article" date="2018" name="Mol. Biol. Evol.">
        <title>Broad Genomic Sampling Reveals a Smut Pathogenic Ancestry of the Fungal Clade Ustilaginomycotina.</title>
        <authorList>
            <person name="Kijpornyongpan T."/>
            <person name="Mondo S.J."/>
            <person name="Barry K."/>
            <person name="Sandor L."/>
            <person name="Lee J."/>
            <person name="Lipzen A."/>
            <person name="Pangilinan J."/>
            <person name="LaButti K."/>
            <person name="Hainaut M."/>
            <person name="Henrissat B."/>
            <person name="Grigoriev I.V."/>
            <person name="Spatafora J.W."/>
            <person name="Aime M.C."/>
        </authorList>
    </citation>
    <scope>NUCLEOTIDE SEQUENCE [LARGE SCALE GENOMIC DNA]</scope>
    <source>
        <strain evidence="4 5">MCA 4718</strain>
    </source>
</reference>
<feature type="region of interest" description="Disordered" evidence="3">
    <location>
        <begin position="1"/>
        <end position="32"/>
    </location>
</feature>
<keyword evidence="2" id="KW-0175">Coiled coil</keyword>
<gene>
    <name evidence="4" type="ORF">BCV69DRAFT_297708</name>
</gene>
<dbReference type="GO" id="GO:0005634">
    <property type="term" value="C:nucleus"/>
    <property type="evidence" value="ECO:0007669"/>
    <property type="project" value="TreeGrafter"/>
</dbReference>
<evidence type="ECO:0000256" key="2">
    <source>
        <dbReference type="SAM" id="Coils"/>
    </source>
</evidence>
<dbReference type="GO" id="GO:0005829">
    <property type="term" value="C:cytosol"/>
    <property type="evidence" value="ECO:0007669"/>
    <property type="project" value="TreeGrafter"/>
</dbReference>
<evidence type="ECO:0000256" key="1">
    <source>
        <dbReference type="ARBA" id="ARBA00006349"/>
    </source>
</evidence>
<dbReference type="STRING" id="1684307.A0A316UC21"/>
<dbReference type="PANTHER" id="PTHR19424:SF0">
    <property type="entry name" value="HEAT SHOCK FACTOR BINDING PROTEIN 1"/>
    <property type="match status" value="1"/>
</dbReference>
<proteinExistence type="inferred from homology"/>
<dbReference type="EMBL" id="KZ819323">
    <property type="protein sequence ID" value="PWN22418.1"/>
    <property type="molecule type" value="Genomic_DNA"/>
</dbReference>
<feature type="coiled-coil region" evidence="2">
    <location>
        <begin position="57"/>
        <end position="84"/>
    </location>
</feature>
<feature type="compositionally biased region" description="Polar residues" evidence="3">
    <location>
        <begin position="1"/>
        <end position="19"/>
    </location>
</feature>
<evidence type="ECO:0000256" key="3">
    <source>
        <dbReference type="SAM" id="MobiDB-lite"/>
    </source>
</evidence>